<dbReference type="EMBL" id="CP076448">
    <property type="protein sequence ID" value="QXM25829.1"/>
    <property type="molecule type" value="Genomic_DNA"/>
</dbReference>
<dbReference type="Pfam" id="PF02779">
    <property type="entry name" value="Transket_pyr"/>
    <property type="match status" value="1"/>
</dbReference>
<evidence type="ECO:0000313" key="5">
    <source>
        <dbReference type="EMBL" id="QXM25829.1"/>
    </source>
</evidence>
<feature type="domain" description="Transketolase-like pyrimidine-binding" evidence="4">
    <location>
        <begin position="4"/>
        <end position="177"/>
    </location>
</feature>
<dbReference type="GO" id="GO:0016491">
    <property type="term" value="F:oxidoreductase activity"/>
    <property type="evidence" value="ECO:0007669"/>
    <property type="project" value="UniProtKB-KW"/>
</dbReference>
<dbReference type="SMART" id="SM00861">
    <property type="entry name" value="Transket_pyr"/>
    <property type="match status" value="1"/>
</dbReference>
<sequence>MARKRMIQAINEALAEEMARDERVILFGEDVEISIMGDTRGLAARFGPDRVRNTPISETVMTGMAVGAAAAGYRPVCHMMYGNFLYTGFDAIANQAAKLRYMTGGQITLPLVFMGVFGGGRSSAAQHSDAMHPLFMNLGGIKVVLPGSPADAKALLKAAIRDDNPVIFLQAAGRGGEAGEVPEEEVVATLGEAAVLRAGRDVTLVAIGSMVAPARRAAEEVAKEGIEAELIDPRTLWPLDTGTIVASVRRTGRLVVVDEARDACSAASHIVAVVTEHAFGALQAAPLRVTVPDVAIPYSPPLERRVIPDAARIAAALRRSVSAGGAS</sequence>
<gene>
    <name evidence="5" type="ORF">KO353_06410</name>
</gene>
<evidence type="ECO:0000259" key="4">
    <source>
        <dbReference type="SMART" id="SM00861"/>
    </source>
</evidence>
<keyword evidence="3" id="KW-0786">Thiamine pyrophosphate</keyword>
<dbReference type="PANTHER" id="PTHR43257">
    <property type="entry name" value="PYRUVATE DEHYDROGENASE E1 COMPONENT BETA SUBUNIT"/>
    <property type="match status" value="1"/>
</dbReference>
<dbReference type="RefSeq" id="WP_218286881.1">
    <property type="nucleotide sequence ID" value="NZ_CP076448.1"/>
</dbReference>
<proteinExistence type="predicted"/>
<dbReference type="InterPro" id="IPR005475">
    <property type="entry name" value="Transketolase-like_Pyr-bd"/>
</dbReference>
<dbReference type="AlphaFoldDB" id="A0A975U3X8"/>
<protein>
    <submittedName>
        <fullName evidence="5">Alpha-ketoacid dehydrogenase subunit beta</fullName>
    </submittedName>
</protein>
<keyword evidence="2" id="KW-0560">Oxidoreductase</keyword>
<reference evidence="5" key="1">
    <citation type="submission" date="2021-06" db="EMBL/GenBank/DDBJ databases">
        <title>Elioraea tepida, sp. nov., a moderately thermophilic aerobic anoxygenic phototrophic bacterium isolated from an alkaline siliceous hot spring mat community in Yellowstone National Park, WY, USA.</title>
        <authorList>
            <person name="Saini M.K."/>
            <person name="Yoshida S."/>
            <person name="Sebastian A."/>
            <person name="Hirose S."/>
            <person name="Hara E."/>
            <person name="Tamaki H."/>
            <person name="Soulier N.T."/>
            <person name="Albert I."/>
            <person name="Hanada S."/>
            <person name="Bryant D.A."/>
            <person name="Tank M."/>
        </authorList>
    </citation>
    <scope>NUCLEOTIDE SEQUENCE</scope>
    <source>
        <strain evidence="5">MS-P2</strain>
    </source>
</reference>
<dbReference type="FunFam" id="3.40.50.920:FF:000001">
    <property type="entry name" value="Pyruvate dehydrogenase E1 beta subunit"/>
    <property type="match status" value="1"/>
</dbReference>
<comment type="cofactor">
    <cofactor evidence="1">
        <name>thiamine diphosphate</name>
        <dbReference type="ChEBI" id="CHEBI:58937"/>
    </cofactor>
</comment>
<dbReference type="InterPro" id="IPR033248">
    <property type="entry name" value="Transketolase_C"/>
</dbReference>
<evidence type="ECO:0000256" key="1">
    <source>
        <dbReference type="ARBA" id="ARBA00001964"/>
    </source>
</evidence>
<dbReference type="KEGG" id="elio:KO353_06410"/>
<dbReference type="Proteomes" id="UP000694001">
    <property type="component" value="Chromosome"/>
</dbReference>
<evidence type="ECO:0000256" key="2">
    <source>
        <dbReference type="ARBA" id="ARBA00023002"/>
    </source>
</evidence>
<evidence type="ECO:0000256" key="3">
    <source>
        <dbReference type="ARBA" id="ARBA00023052"/>
    </source>
</evidence>
<dbReference type="PANTHER" id="PTHR43257:SF2">
    <property type="entry name" value="PYRUVATE DEHYDROGENASE E1 COMPONENT SUBUNIT BETA"/>
    <property type="match status" value="1"/>
</dbReference>
<organism evidence="5 6">
    <name type="scientific">Elioraea tepida</name>
    <dbReference type="NCBI Taxonomy" id="2843330"/>
    <lineage>
        <taxon>Bacteria</taxon>
        <taxon>Pseudomonadati</taxon>
        <taxon>Pseudomonadota</taxon>
        <taxon>Alphaproteobacteria</taxon>
        <taxon>Acetobacterales</taxon>
        <taxon>Elioraeaceae</taxon>
        <taxon>Elioraea</taxon>
    </lineage>
</organism>
<keyword evidence="6" id="KW-1185">Reference proteome</keyword>
<name>A0A975U3X8_9PROT</name>
<accession>A0A975U3X8</accession>
<evidence type="ECO:0000313" key="6">
    <source>
        <dbReference type="Proteomes" id="UP000694001"/>
    </source>
</evidence>
<dbReference type="Pfam" id="PF02780">
    <property type="entry name" value="Transketolase_C"/>
    <property type="match status" value="1"/>
</dbReference>